<keyword evidence="7" id="KW-1185">Reference proteome</keyword>
<dbReference type="SUPFAM" id="SSF51905">
    <property type="entry name" value="FAD/NAD(P)-binding domain"/>
    <property type="match status" value="1"/>
</dbReference>
<reference evidence="6" key="2">
    <citation type="journal article" date="2022" name="Microbiol. Resour. Announc.">
        <title>Whole-Genome Sequence of Entomortierella parvispora E1425, a Mucoromycotan Fungus Associated with Burkholderiaceae-Related Endosymbiotic Bacteria.</title>
        <authorList>
            <person name="Herlambang A."/>
            <person name="Guo Y."/>
            <person name="Takashima Y."/>
            <person name="Narisawa K."/>
            <person name="Ohta H."/>
            <person name="Nishizawa T."/>
        </authorList>
    </citation>
    <scope>NUCLEOTIDE SEQUENCE</scope>
    <source>
        <strain evidence="6">E1425</strain>
    </source>
</reference>
<proteinExistence type="inferred from homology"/>
<dbReference type="EMBL" id="BQFW01000010">
    <property type="protein sequence ID" value="GJJ75061.1"/>
    <property type="molecule type" value="Genomic_DNA"/>
</dbReference>
<feature type="domain" description="FAD-binding" evidence="5">
    <location>
        <begin position="8"/>
        <end position="349"/>
    </location>
</feature>
<dbReference type="OrthoDB" id="2431938at2759"/>
<dbReference type="Pfam" id="PF01494">
    <property type="entry name" value="FAD_binding_3"/>
    <property type="match status" value="1"/>
</dbReference>
<dbReference type="PRINTS" id="PR00420">
    <property type="entry name" value="RNGMNOXGNASE"/>
</dbReference>
<keyword evidence="4" id="KW-0560">Oxidoreductase</keyword>
<evidence type="ECO:0000256" key="3">
    <source>
        <dbReference type="ARBA" id="ARBA00022827"/>
    </source>
</evidence>
<evidence type="ECO:0000256" key="2">
    <source>
        <dbReference type="ARBA" id="ARBA00022630"/>
    </source>
</evidence>
<evidence type="ECO:0000313" key="7">
    <source>
        <dbReference type="Proteomes" id="UP000827284"/>
    </source>
</evidence>
<accession>A0A9P3HEE3</accession>
<reference evidence="6" key="1">
    <citation type="submission" date="2021-11" db="EMBL/GenBank/DDBJ databases">
        <authorList>
            <person name="Herlambang A."/>
            <person name="Guo Y."/>
            <person name="Takashima Y."/>
            <person name="Nishizawa T."/>
        </authorList>
    </citation>
    <scope>NUCLEOTIDE SEQUENCE</scope>
    <source>
        <strain evidence="6">E1425</strain>
    </source>
</reference>
<evidence type="ECO:0000256" key="1">
    <source>
        <dbReference type="ARBA" id="ARBA00007992"/>
    </source>
</evidence>
<evidence type="ECO:0000256" key="4">
    <source>
        <dbReference type="ARBA" id="ARBA00023002"/>
    </source>
</evidence>
<dbReference type="InterPro" id="IPR002938">
    <property type="entry name" value="FAD-bd"/>
</dbReference>
<dbReference type="InterPro" id="IPR050562">
    <property type="entry name" value="FAD_mOase_fung"/>
</dbReference>
<name>A0A9P3HEE3_9FUNG</name>
<organism evidence="6 7">
    <name type="scientific">Entomortierella parvispora</name>
    <dbReference type="NCBI Taxonomy" id="205924"/>
    <lineage>
        <taxon>Eukaryota</taxon>
        <taxon>Fungi</taxon>
        <taxon>Fungi incertae sedis</taxon>
        <taxon>Mucoromycota</taxon>
        <taxon>Mortierellomycotina</taxon>
        <taxon>Mortierellomycetes</taxon>
        <taxon>Mortierellales</taxon>
        <taxon>Mortierellaceae</taxon>
        <taxon>Entomortierella</taxon>
    </lineage>
</organism>
<keyword evidence="3" id="KW-0274">FAD</keyword>
<dbReference type="PANTHER" id="PTHR47356">
    <property type="entry name" value="FAD-DEPENDENT MONOOXYGENASE ASQG-RELATED"/>
    <property type="match status" value="1"/>
</dbReference>
<dbReference type="InterPro" id="IPR036188">
    <property type="entry name" value="FAD/NAD-bd_sf"/>
</dbReference>
<dbReference type="PANTHER" id="PTHR47356:SF2">
    <property type="entry name" value="FAD-BINDING DOMAIN-CONTAINING PROTEIN-RELATED"/>
    <property type="match status" value="1"/>
</dbReference>
<protein>
    <recommendedName>
        <fullName evidence="5">FAD-binding domain-containing protein</fullName>
    </recommendedName>
</protein>
<evidence type="ECO:0000313" key="6">
    <source>
        <dbReference type="EMBL" id="GJJ75061.1"/>
    </source>
</evidence>
<comment type="caution">
    <text evidence="6">The sequence shown here is derived from an EMBL/GenBank/DDBJ whole genome shotgun (WGS) entry which is preliminary data.</text>
</comment>
<gene>
    <name evidence="6" type="ORF">EMPS_07419</name>
</gene>
<dbReference type="GO" id="GO:0071949">
    <property type="term" value="F:FAD binding"/>
    <property type="evidence" value="ECO:0007669"/>
    <property type="project" value="InterPro"/>
</dbReference>
<dbReference type="AlphaFoldDB" id="A0A9P3HEE3"/>
<evidence type="ECO:0000259" key="5">
    <source>
        <dbReference type="Pfam" id="PF01494"/>
    </source>
</evidence>
<dbReference type="Gene3D" id="3.50.50.60">
    <property type="entry name" value="FAD/NAD(P)-binding domain"/>
    <property type="match status" value="1"/>
</dbReference>
<dbReference type="Proteomes" id="UP000827284">
    <property type="component" value="Unassembled WGS sequence"/>
</dbReference>
<sequence>MSTPPPQRVLIAGAGLGGLLLAILLERAGIEYHVYEKHDEFRALGSVTSLSANIMPVFDQLGLLKELQQISLVMSEINVYNHKMTRVGHINVHIQKEKSGYDVLMMWRKDLHQLLVNHVPKEKISLSQKIVSIEQTKSDVTIVCAGGQRHRGALLVGADGAYSAVRKSMYDTLAKANKLDPDDLIPMKATHIAILGATESVEHSQYPWAHEEKSSMECYLGESSKHTWRLFNIKGAKICWSISFQIDPTAFDDKEMDQLAEWDRQSFNPDSEKWRDFATKIGCTMADLINLTPTDSIAKVMFEEKLFETWHHGRVVLLGDACHKMLPSAGRGALNAMLDSVVVANAIYEMTSFSNLDQIQKGFRGYYLERYPHAASEISSSKQMARVTSGDTWLDKLTRRYVLNLMPKWIHRKNAEDAVRFRPQASFLPQVGSKGSEPALPQKISKKYKGLRMVTKSSDDSQNEKIVKLAPVVPEVAVV</sequence>
<dbReference type="GO" id="GO:0004497">
    <property type="term" value="F:monooxygenase activity"/>
    <property type="evidence" value="ECO:0007669"/>
    <property type="project" value="InterPro"/>
</dbReference>
<comment type="similarity">
    <text evidence="1">Belongs to the paxM FAD-dependent monooxygenase family.</text>
</comment>
<keyword evidence="2" id="KW-0285">Flavoprotein</keyword>